<organism evidence="1 2">
    <name type="scientific">Haematococcus lacustris</name>
    <name type="common">Green alga</name>
    <name type="synonym">Haematococcus pluvialis</name>
    <dbReference type="NCBI Taxonomy" id="44745"/>
    <lineage>
        <taxon>Eukaryota</taxon>
        <taxon>Viridiplantae</taxon>
        <taxon>Chlorophyta</taxon>
        <taxon>core chlorophytes</taxon>
        <taxon>Chlorophyceae</taxon>
        <taxon>CS clade</taxon>
        <taxon>Chlamydomonadales</taxon>
        <taxon>Haematococcaceae</taxon>
        <taxon>Haematococcus</taxon>
    </lineage>
</organism>
<evidence type="ECO:0000313" key="2">
    <source>
        <dbReference type="Proteomes" id="UP000485058"/>
    </source>
</evidence>
<gene>
    <name evidence="1" type="ORF">HaLaN_11844</name>
</gene>
<sequence>MAGVTYIMVGLINCSWPSLPRVPPTTQQGVVALIHAVLKNPPACCSCPTSSAPATRANQFYS</sequence>
<evidence type="ECO:0000313" key="1">
    <source>
        <dbReference type="EMBL" id="GFH15592.1"/>
    </source>
</evidence>
<name>A0A699ZIS0_HAELA</name>
<protein>
    <submittedName>
        <fullName evidence="1">Uncharacterized protein</fullName>
    </submittedName>
</protein>
<dbReference type="EMBL" id="BLLF01000872">
    <property type="protein sequence ID" value="GFH15592.1"/>
    <property type="molecule type" value="Genomic_DNA"/>
</dbReference>
<comment type="caution">
    <text evidence="1">The sequence shown here is derived from an EMBL/GenBank/DDBJ whole genome shotgun (WGS) entry which is preliminary data.</text>
</comment>
<dbReference type="Proteomes" id="UP000485058">
    <property type="component" value="Unassembled WGS sequence"/>
</dbReference>
<keyword evidence="2" id="KW-1185">Reference proteome</keyword>
<reference evidence="1 2" key="1">
    <citation type="submission" date="2020-02" db="EMBL/GenBank/DDBJ databases">
        <title>Draft genome sequence of Haematococcus lacustris strain NIES-144.</title>
        <authorList>
            <person name="Morimoto D."/>
            <person name="Nakagawa S."/>
            <person name="Yoshida T."/>
            <person name="Sawayama S."/>
        </authorList>
    </citation>
    <scope>NUCLEOTIDE SEQUENCE [LARGE SCALE GENOMIC DNA]</scope>
    <source>
        <strain evidence="1 2">NIES-144</strain>
    </source>
</reference>
<dbReference type="AlphaFoldDB" id="A0A699ZIS0"/>
<accession>A0A699ZIS0</accession>
<proteinExistence type="predicted"/>